<dbReference type="AlphaFoldDB" id="A0AAV7DSQ5"/>
<evidence type="ECO:0000256" key="2">
    <source>
        <dbReference type="ARBA" id="ARBA00022614"/>
    </source>
</evidence>
<dbReference type="InterPro" id="IPR002885">
    <property type="entry name" value="PPR_rpt"/>
</dbReference>
<evidence type="ECO:0000256" key="7">
    <source>
        <dbReference type="SAM" id="MobiDB-lite"/>
    </source>
</evidence>
<evidence type="ECO:0000256" key="3">
    <source>
        <dbReference type="ARBA" id="ARBA00022729"/>
    </source>
</evidence>
<dbReference type="Gene3D" id="3.80.10.10">
    <property type="entry name" value="Ribonuclease Inhibitor"/>
    <property type="match status" value="2"/>
</dbReference>
<reference evidence="8 9" key="1">
    <citation type="submission" date="2021-07" db="EMBL/GenBank/DDBJ databases">
        <title>The Aristolochia fimbriata genome: insights into angiosperm evolution, floral development and chemical biosynthesis.</title>
        <authorList>
            <person name="Jiao Y."/>
        </authorList>
    </citation>
    <scope>NUCLEOTIDE SEQUENCE [LARGE SCALE GENOMIC DNA]</scope>
    <source>
        <strain evidence="8">IBCAS-2021</strain>
        <tissue evidence="8">Leaf</tissue>
    </source>
</reference>
<evidence type="ECO:0000256" key="4">
    <source>
        <dbReference type="ARBA" id="ARBA00022737"/>
    </source>
</evidence>
<proteinExistence type="predicted"/>
<organism evidence="8 9">
    <name type="scientific">Aristolochia fimbriata</name>
    <name type="common">White veined hardy Dutchman's pipe vine</name>
    <dbReference type="NCBI Taxonomy" id="158543"/>
    <lineage>
        <taxon>Eukaryota</taxon>
        <taxon>Viridiplantae</taxon>
        <taxon>Streptophyta</taxon>
        <taxon>Embryophyta</taxon>
        <taxon>Tracheophyta</taxon>
        <taxon>Spermatophyta</taxon>
        <taxon>Magnoliopsida</taxon>
        <taxon>Magnoliidae</taxon>
        <taxon>Piperales</taxon>
        <taxon>Aristolochiaceae</taxon>
        <taxon>Aristolochia</taxon>
    </lineage>
</organism>
<feature type="region of interest" description="Disordered" evidence="7">
    <location>
        <begin position="470"/>
        <end position="494"/>
    </location>
</feature>
<gene>
    <name evidence="8" type="ORF">H6P81_019484</name>
</gene>
<dbReference type="Proteomes" id="UP000825729">
    <property type="component" value="Unassembled WGS sequence"/>
</dbReference>
<dbReference type="Pfam" id="PF13855">
    <property type="entry name" value="LRR_8"/>
    <property type="match status" value="2"/>
</dbReference>
<dbReference type="InterPro" id="IPR011990">
    <property type="entry name" value="TPR-like_helical_dom_sf"/>
</dbReference>
<dbReference type="InterPro" id="IPR046848">
    <property type="entry name" value="E_motif"/>
</dbReference>
<sequence length="896" mass="97474">MVVFFSRHLALESRRHLKGIHRASALISYSANAIRSASSPQDAFRLYRQMLREGVSSVDSYSALFALKASARLSDPSPVSQIHAHLCKNGLTSHLYVGTALLNCYVYSSLGDAVRLFDEMPERNVVTWNTMVTAYSKSGDIVRAREVFDAMPARELSSWSAVIAGYMDNGKCGQGLALFRQMLSDALLRPDEVSVMTLISGCTQKGVAGLLGKSLHAYVQKNGWPLNVALGTALVDMYAKSGFLQQATQVFNMMNEKNVLTWSAMICGLALHGYGHRALWMFNKMKESNVQPNEITFTGILNACKYAGLVDLGRKNFISMVEDYGLEPRIQHYGCMVDLLGRAGLLDEAYEFIETMKLEPNIIIWSSFLAACKTHGRFDMAERALKPVLSLAKPDRDGGVYTLVSDLYALRSKWKDVEQMREAMLEGNVKKARGSSFIHMTQPPMEGNMTVTVTSSKAYLFGLGPDGRTQMSKNTASPGPKERIPKSPTLKTSKKCRRPKPLFFPADMAVSAAVVRLLLLWVFFRVATPATHPTDVSALRAFKSAVSASSVAPWSCLASWNFSADPCSPSPRTHFTCGITCSPDGAGRLLRVTALVLDPAGYVGPISPALAALSSLLHLDLSDNSFHGSIPLSLFALPRLQTLTLRSNSLSGPLPATISGLKSLQVLDLSRNAFAGAVPGTLKYMTGLRRIDLSFNKLLWGIPKLPPNITELAIKENSLSGPLLQSSFLGLDELEVVELAGNRISGVLGSWFFHLPSLQQIDLSNNSLTGVLDVPDPTPMESQIVAFDMGFNQLAGSIPATLAAFPYLSALSLRYNRLQGTIPPEFAKKRSLRRLFLDGNYLKGLIPDGFTAGGVFGSFGDNCLESCPSSLQLCSGGAQKAASVCKQAYRKKPTPS</sequence>
<evidence type="ECO:0000256" key="6">
    <source>
        <dbReference type="PROSITE-ProRule" id="PRU00708"/>
    </source>
</evidence>
<dbReference type="PROSITE" id="PS51375">
    <property type="entry name" value="PPR"/>
    <property type="match status" value="2"/>
</dbReference>
<keyword evidence="3" id="KW-0732">Signal</keyword>
<evidence type="ECO:0000256" key="1">
    <source>
        <dbReference type="ARBA" id="ARBA00004370"/>
    </source>
</evidence>
<evidence type="ECO:0000313" key="8">
    <source>
        <dbReference type="EMBL" id="KAG9439319.1"/>
    </source>
</evidence>
<dbReference type="EMBL" id="JAINDJ010000008">
    <property type="protein sequence ID" value="KAG9439319.1"/>
    <property type="molecule type" value="Genomic_DNA"/>
</dbReference>
<dbReference type="InterPro" id="IPR001611">
    <property type="entry name" value="Leu-rich_rpt"/>
</dbReference>
<evidence type="ECO:0008006" key="10">
    <source>
        <dbReference type="Google" id="ProtNLM"/>
    </source>
</evidence>
<accession>A0AAV7DSQ5</accession>
<keyword evidence="2" id="KW-0433">Leucine-rich repeat</keyword>
<keyword evidence="9" id="KW-1185">Reference proteome</keyword>
<dbReference type="InterPro" id="IPR032675">
    <property type="entry name" value="LRR_dom_sf"/>
</dbReference>
<dbReference type="Pfam" id="PF01535">
    <property type="entry name" value="PPR"/>
    <property type="match status" value="3"/>
</dbReference>
<dbReference type="SUPFAM" id="SSF52058">
    <property type="entry name" value="L domain-like"/>
    <property type="match status" value="1"/>
</dbReference>
<dbReference type="GO" id="GO:0009451">
    <property type="term" value="P:RNA modification"/>
    <property type="evidence" value="ECO:0007669"/>
    <property type="project" value="InterPro"/>
</dbReference>
<dbReference type="InterPro" id="IPR003591">
    <property type="entry name" value="Leu-rich_rpt_typical-subtyp"/>
</dbReference>
<feature type="repeat" description="PPR" evidence="6">
    <location>
        <begin position="258"/>
        <end position="292"/>
    </location>
</feature>
<dbReference type="FunFam" id="1.25.40.10:FF:000242">
    <property type="entry name" value="Pentatricopeptide repeat-containing protein"/>
    <property type="match status" value="1"/>
</dbReference>
<dbReference type="GO" id="GO:0003723">
    <property type="term" value="F:RNA binding"/>
    <property type="evidence" value="ECO:0007669"/>
    <property type="project" value="InterPro"/>
</dbReference>
<dbReference type="Pfam" id="PF13041">
    <property type="entry name" value="PPR_2"/>
    <property type="match status" value="1"/>
</dbReference>
<dbReference type="PANTHER" id="PTHR47926">
    <property type="entry name" value="PENTATRICOPEPTIDE REPEAT-CONTAINING PROTEIN"/>
    <property type="match status" value="1"/>
</dbReference>
<keyword evidence="5" id="KW-0472">Membrane</keyword>
<keyword evidence="4" id="KW-0677">Repeat</keyword>
<evidence type="ECO:0000313" key="9">
    <source>
        <dbReference type="Proteomes" id="UP000825729"/>
    </source>
</evidence>
<feature type="repeat" description="PPR" evidence="6">
    <location>
        <begin position="124"/>
        <end position="158"/>
    </location>
</feature>
<dbReference type="FunFam" id="3.80.10.10:FF:000400">
    <property type="entry name" value="Nuclear pore complex protein NUP107"/>
    <property type="match status" value="1"/>
</dbReference>
<dbReference type="Pfam" id="PF00560">
    <property type="entry name" value="LRR_1"/>
    <property type="match status" value="3"/>
</dbReference>
<protein>
    <recommendedName>
        <fullName evidence="10">Pentatricopeptide repeat-containing protein</fullName>
    </recommendedName>
</protein>
<dbReference type="SMART" id="SM00369">
    <property type="entry name" value="LRR_TYP"/>
    <property type="match status" value="6"/>
</dbReference>
<name>A0AAV7DSQ5_ARIFI</name>
<dbReference type="InterPro" id="IPR046960">
    <property type="entry name" value="PPR_At4g14850-like_plant"/>
</dbReference>
<evidence type="ECO:0000256" key="5">
    <source>
        <dbReference type="ARBA" id="ARBA00023136"/>
    </source>
</evidence>
<dbReference type="Gene3D" id="1.25.40.10">
    <property type="entry name" value="Tetratricopeptide repeat domain"/>
    <property type="match status" value="3"/>
</dbReference>
<comment type="subcellular location">
    <subcellularLocation>
        <location evidence="1">Membrane</location>
    </subcellularLocation>
</comment>
<dbReference type="PANTHER" id="PTHR47926:SF452">
    <property type="entry name" value="PENTATRICOPEPTIDE REPEAT-CONTAINING PROTEIN"/>
    <property type="match status" value="1"/>
</dbReference>
<comment type="caution">
    <text evidence="8">The sequence shown here is derived from an EMBL/GenBank/DDBJ whole genome shotgun (WGS) entry which is preliminary data.</text>
</comment>
<dbReference type="NCBIfam" id="TIGR00756">
    <property type="entry name" value="PPR"/>
    <property type="match status" value="2"/>
</dbReference>
<dbReference type="Pfam" id="PF20431">
    <property type="entry name" value="E_motif"/>
    <property type="match status" value="1"/>
</dbReference>
<dbReference type="GO" id="GO:0016020">
    <property type="term" value="C:membrane"/>
    <property type="evidence" value="ECO:0007669"/>
    <property type="project" value="UniProtKB-SubCell"/>
</dbReference>